<dbReference type="PROSITE" id="PS51296">
    <property type="entry name" value="RIESKE"/>
    <property type="match status" value="1"/>
</dbReference>
<evidence type="ECO:0000256" key="2">
    <source>
        <dbReference type="ARBA" id="ARBA00022723"/>
    </source>
</evidence>
<dbReference type="InterPro" id="IPR017941">
    <property type="entry name" value="Rieske_2Fe-2S"/>
</dbReference>
<dbReference type="InterPro" id="IPR036922">
    <property type="entry name" value="Rieske_2Fe-2S_sf"/>
</dbReference>
<dbReference type="GO" id="GO:0051537">
    <property type="term" value="F:2 iron, 2 sulfur cluster binding"/>
    <property type="evidence" value="ECO:0007669"/>
    <property type="project" value="UniProtKB-KW"/>
</dbReference>
<feature type="domain" description="Rieske" evidence="7">
    <location>
        <begin position="45"/>
        <end position="146"/>
    </location>
</feature>
<evidence type="ECO:0000256" key="1">
    <source>
        <dbReference type="ARBA" id="ARBA00022714"/>
    </source>
</evidence>
<accession>A0A2L0FAM1</accession>
<sequence length="157" mass="16825">MPGDAGSLLRQEPQDERIGRRGMTMAMNGLPPGAPRSENVTHSWIDVCGLEDIIPNTGVCALVGKRQIAVVRVGEGEELYAVSNFDPFSKAFVISRGIVGDKGGVPKIASPIYKQNFDLRTGQCLDDPEVRLPVYAVRVRGGRVEVLVPPQAGAQAS</sequence>
<keyword evidence="1" id="KW-0001">2Fe-2S</keyword>
<keyword evidence="2" id="KW-0479">Metal-binding</keyword>
<keyword evidence="6" id="KW-0534">Nitrate assimilation</keyword>
<dbReference type="Proteomes" id="UP000238348">
    <property type="component" value="Chromosome"/>
</dbReference>
<gene>
    <name evidence="8" type="ORF">SOCE26_100600</name>
</gene>
<organism evidence="8 9">
    <name type="scientific">Sorangium cellulosum</name>
    <name type="common">Polyangium cellulosum</name>
    <dbReference type="NCBI Taxonomy" id="56"/>
    <lineage>
        <taxon>Bacteria</taxon>
        <taxon>Pseudomonadati</taxon>
        <taxon>Myxococcota</taxon>
        <taxon>Polyangia</taxon>
        <taxon>Polyangiales</taxon>
        <taxon>Polyangiaceae</taxon>
        <taxon>Sorangium</taxon>
    </lineage>
</organism>
<name>A0A2L0FAM1_SORCE</name>
<evidence type="ECO:0000256" key="6">
    <source>
        <dbReference type="ARBA" id="ARBA00023063"/>
    </source>
</evidence>
<dbReference type="GO" id="GO:0046872">
    <property type="term" value="F:metal ion binding"/>
    <property type="evidence" value="ECO:0007669"/>
    <property type="project" value="UniProtKB-KW"/>
</dbReference>
<evidence type="ECO:0000259" key="7">
    <source>
        <dbReference type="PROSITE" id="PS51296"/>
    </source>
</evidence>
<evidence type="ECO:0000256" key="5">
    <source>
        <dbReference type="ARBA" id="ARBA00023014"/>
    </source>
</evidence>
<dbReference type="EMBL" id="CP012673">
    <property type="protein sequence ID" value="AUX48522.1"/>
    <property type="molecule type" value="Genomic_DNA"/>
</dbReference>
<proteinExistence type="predicted"/>
<dbReference type="GO" id="GO:0042128">
    <property type="term" value="P:nitrate assimilation"/>
    <property type="evidence" value="ECO:0007669"/>
    <property type="project" value="UniProtKB-KW"/>
</dbReference>
<dbReference type="PANTHER" id="PTHR40562:SF1">
    <property type="entry name" value="NITRITE REDUCTASE (NADH) SMALL SUBUNIT"/>
    <property type="match status" value="1"/>
</dbReference>
<keyword evidence="4" id="KW-0408">Iron</keyword>
<dbReference type="PANTHER" id="PTHR40562">
    <property type="match status" value="1"/>
</dbReference>
<dbReference type="PROSITE" id="PS51300">
    <property type="entry name" value="NIRD"/>
    <property type="match status" value="1"/>
</dbReference>
<evidence type="ECO:0000313" key="9">
    <source>
        <dbReference type="Proteomes" id="UP000238348"/>
    </source>
</evidence>
<dbReference type="SUPFAM" id="SSF50022">
    <property type="entry name" value="ISP domain"/>
    <property type="match status" value="1"/>
</dbReference>
<keyword evidence="5" id="KW-0411">Iron-sulfur</keyword>
<dbReference type="GO" id="GO:0008942">
    <property type="term" value="F:nitrite reductase [NAD(P)H] activity"/>
    <property type="evidence" value="ECO:0007669"/>
    <property type="project" value="InterPro"/>
</dbReference>
<keyword evidence="3" id="KW-0560">Oxidoreductase</keyword>
<dbReference type="NCBIfam" id="TIGR02378">
    <property type="entry name" value="nirD_assim_sml"/>
    <property type="match status" value="1"/>
</dbReference>
<evidence type="ECO:0000256" key="3">
    <source>
        <dbReference type="ARBA" id="ARBA00023002"/>
    </source>
</evidence>
<dbReference type="InterPro" id="IPR017881">
    <property type="entry name" value="NirD"/>
</dbReference>
<dbReference type="CDD" id="cd03529">
    <property type="entry name" value="Rieske_NirD"/>
    <property type="match status" value="1"/>
</dbReference>
<protein>
    <recommendedName>
        <fullName evidence="7">Rieske domain-containing protein</fullName>
    </recommendedName>
</protein>
<reference evidence="8 9" key="1">
    <citation type="submission" date="2015-09" db="EMBL/GenBank/DDBJ databases">
        <title>Sorangium comparison.</title>
        <authorList>
            <person name="Zaburannyi N."/>
            <person name="Bunk B."/>
            <person name="Overmann J."/>
            <person name="Mueller R."/>
        </authorList>
    </citation>
    <scope>NUCLEOTIDE SEQUENCE [LARGE SCALE GENOMIC DNA]</scope>
    <source>
        <strain evidence="8 9">So ce26</strain>
    </source>
</reference>
<dbReference type="InterPro" id="IPR012748">
    <property type="entry name" value="Rieske-like_NirD"/>
</dbReference>
<evidence type="ECO:0000256" key="4">
    <source>
        <dbReference type="ARBA" id="ARBA00023004"/>
    </source>
</evidence>
<evidence type="ECO:0000313" key="8">
    <source>
        <dbReference type="EMBL" id="AUX48522.1"/>
    </source>
</evidence>
<dbReference type="Gene3D" id="2.102.10.10">
    <property type="entry name" value="Rieske [2Fe-2S] iron-sulphur domain"/>
    <property type="match status" value="1"/>
</dbReference>
<dbReference type="AlphaFoldDB" id="A0A2L0FAM1"/>
<dbReference type="Pfam" id="PF13806">
    <property type="entry name" value="Rieske_2"/>
    <property type="match status" value="1"/>
</dbReference>